<feature type="signal peptide" evidence="1">
    <location>
        <begin position="1"/>
        <end position="19"/>
    </location>
</feature>
<dbReference type="STRING" id="7232.A0A484BRV2"/>
<dbReference type="OMA" id="HQFLSML"/>
<name>A0A484BRV2_DRONA</name>
<keyword evidence="1" id="KW-0732">Signal</keyword>
<keyword evidence="3" id="KW-1185">Reference proteome</keyword>
<protein>
    <submittedName>
        <fullName evidence="2">Uncharacterized protein</fullName>
    </submittedName>
</protein>
<evidence type="ECO:0000313" key="3">
    <source>
        <dbReference type="Proteomes" id="UP000295192"/>
    </source>
</evidence>
<dbReference type="AlphaFoldDB" id="A0A484BRV2"/>
<evidence type="ECO:0000256" key="1">
    <source>
        <dbReference type="SAM" id="SignalP"/>
    </source>
</evidence>
<dbReference type="Proteomes" id="UP000295192">
    <property type="component" value="Unassembled WGS sequence"/>
</dbReference>
<sequence>MKFSLVLLVACALAASVQAQTTPPDYIYKDDGLSDYSPSSYDYYSSSYPSYPSYSSSYPSSYYYYEDEVTTAKPFKHQFLSMLFKKG</sequence>
<reference evidence="2 3" key="1">
    <citation type="journal article" date="2019" name="J. Hered.">
        <title>An Improved Genome Assembly for Drosophila navojoa, the Basal Species in the mojavensis Cluster.</title>
        <authorList>
            <person name="Vanderlinde T."/>
            <person name="Dupim E.G."/>
            <person name="Nazario-Yepiz N.O."/>
            <person name="Carvalho A.B."/>
        </authorList>
    </citation>
    <scope>NUCLEOTIDE SEQUENCE [LARGE SCALE GENOMIC DNA]</scope>
    <source>
        <strain evidence="2">Navoj_Jal97</strain>
        <tissue evidence="2">Whole organism</tissue>
    </source>
</reference>
<feature type="chain" id="PRO_5019863846" evidence="1">
    <location>
        <begin position="20"/>
        <end position="87"/>
    </location>
</feature>
<gene>
    <name evidence="2" type="ORF">AWZ03_001989</name>
</gene>
<evidence type="ECO:0000313" key="2">
    <source>
        <dbReference type="EMBL" id="TDG51529.1"/>
    </source>
</evidence>
<comment type="caution">
    <text evidence="2">The sequence shown here is derived from an EMBL/GenBank/DDBJ whole genome shotgun (WGS) entry which is preliminary data.</text>
</comment>
<dbReference type="EMBL" id="LSRL02000008">
    <property type="protein sequence ID" value="TDG51529.1"/>
    <property type="molecule type" value="Genomic_DNA"/>
</dbReference>
<accession>A0A484BRV2</accession>
<organism evidence="2 3">
    <name type="scientific">Drosophila navojoa</name>
    <name type="common">Fruit fly</name>
    <dbReference type="NCBI Taxonomy" id="7232"/>
    <lineage>
        <taxon>Eukaryota</taxon>
        <taxon>Metazoa</taxon>
        <taxon>Ecdysozoa</taxon>
        <taxon>Arthropoda</taxon>
        <taxon>Hexapoda</taxon>
        <taxon>Insecta</taxon>
        <taxon>Pterygota</taxon>
        <taxon>Neoptera</taxon>
        <taxon>Endopterygota</taxon>
        <taxon>Diptera</taxon>
        <taxon>Brachycera</taxon>
        <taxon>Muscomorpha</taxon>
        <taxon>Ephydroidea</taxon>
        <taxon>Drosophilidae</taxon>
        <taxon>Drosophila</taxon>
    </lineage>
</organism>
<proteinExistence type="predicted"/>